<proteinExistence type="predicted"/>
<dbReference type="EMBL" id="LXQA010489615">
    <property type="protein sequence ID" value="MCI55039.1"/>
    <property type="molecule type" value="Genomic_DNA"/>
</dbReference>
<protein>
    <submittedName>
        <fullName evidence="1">Uncharacterized protein</fullName>
    </submittedName>
</protein>
<reference evidence="1 2" key="1">
    <citation type="journal article" date="2018" name="Front. Plant Sci.">
        <title>Red Clover (Trifolium pratense) and Zigzag Clover (T. medium) - A Picture of Genomic Similarities and Differences.</title>
        <authorList>
            <person name="Dluhosova J."/>
            <person name="Istvanek J."/>
            <person name="Nedelnik J."/>
            <person name="Repkova J."/>
        </authorList>
    </citation>
    <scope>NUCLEOTIDE SEQUENCE [LARGE SCALE GENOMIC DNA]</scope>
    <source>
        <strain evidence="2">cv. 10/8</strain>
        <tissue evidence="1">Leaf</tissue>
    </source>
</reference>
<evidence type="ECO:0000313" key="1">
    <source>
        <dbReference type="EMBL" id="MCI55039.1"/>
    </source>
</evidence>
<dbReference type="AlphaFoldDB" id="A0A392T1Z5"/>
<dbReference type="Proteomes" id="UP000265520">
    <property type="component" value="Unassembled WGS sequence"/>
</dbReference>
<sequence length="40" mass="4333">MGKEVCICEVLGGEGGFGAFTEYERGLDWKLQASLQSIPL</sequence>
<comment type="caution">
    <text evidence="1">The sequence shown here is derived from an EMBL/GenBank/DDBJ whole genome shotgun (WGS) entry which is preliminary data.</text>
</comment>
<name>A0A392T1Z5_9FABA</name>
<accession>A0A392T1Z5</accession>
<keyword evidence="2" id="KW-1185">Reference proteome</keyword>
<evidence type="ECO:0000313" key="2">
    <source>
        <dbReference type="Proteomes" id="UP000265520"/>
    </source>
</evidence>
<organism evidence="1 2">
    <name type="scientific">Trifolium medium</name>
    <dbReference type="NCBI Taxonomy" id="97028"/>
    <lineage>
        <taxon>Eukaryota</taxon>
        <taxon>Viridiplantae</taxon>
        <taxon>Streptophyta</taxon>
        <taxon>Embryophyta</taxon>
        <taxon>Tracheophyta</taxon>
        <taxon>Spermatophyta</taxon>
        <taxon>Magnoliopsida</taxon>
        <taxon>eudicotyledons</taxon>
        <taxon>Gunneridae</taxon>
        <taxon>Pentapetalae</taxon>
        <taxon>rosids</taxon>
        <taxon>fabids</taxon>
        <taxon>Fabales</taxon>
        <taxon>Fabaceae</taxon>
        <taxon>Papilionoideae</taxon>
        <taxon>50 kb inversion clade</taxon>
        <taxon>NPAAA clade</taxon>
        <taxon>Hologalegina</taxon>
        <taxon>IRL clade</taxon>
        <taxon>Trifolieae</taxon>
        <taxon>Trifolium</taxon>
    </lineage>
</organism>